<proteinExistence type="predicted"/>
<evidence type="ECO:0000256" key="1">
    <source>
        <dbReference type="SAM" id="MobiDB-lite"/>
    </source>
</evidence>
<gene>
    <name evidence="2" type="ORF">LAZ67_19001569</name>
</gene>
<name>A0ABY6LK11_9ARAC</name>
<dbReference type="InterPro" id="IPR036397">
    <property type="entry name" value="RNaseH_sf"/>
</dbReference>
<dbReference type="Gene3D" id="3.30.420.10">
    <property type="entry name" value="Ribonuclease H-like superfamily/Ribonuclease H"/>
    <property type="match status" value="1"/>
</dbReference>
<protein>
    <submittedName>
        <fullName evidence="2">Uncharacterized protein</fullName>
    </submittedName>
</protein>
<feature type="compositionally biased region" description="Polar residues" evidence="1">
    <location>
        <begin position="227"/>
        <end position="238"/>
    </location>
</feature>
<dbReference type="PANTHER" id="PTHR38681:SF1">
    <property type="entry name" value="RETROVIRUS-RELATED POL POLYPROTEIN FROM TRANSPOSON 412-LIKE PROTEIN"/>
    <property type="match status" value="1"/>
</dbReference>
<sequence length="238" mass="27544">MAILKLEMRTLQGSCFVLFLDRRVRHETRAFSQREDVLQWSRDCRACQRNKINRHTKTSFGTFQMSTEKFNDIHIDLVGPLPPSNNYIYCLTCICRYTTILLGLRTAIPNDSNHSIAQVVYGNNIRLPSEFFVEPDSYLTQEETDRVEKALEPPYEGPFQVRRGKEKYFIIKIKNKEVSVSIDRLKPAYLLNTSQPEESAIDNTSIGQPVESPADIRRTSTRTGRTINPTVRFQDYQT</sequence>
<evidence type="ECO:0000313" key="3">
    <source>
        <dbReference type="Proteomes" id="UP001235939"/>
    </source>
</evidence>
<dbReference type="PANTHER" id="PTHR38681">
    <property type="entry name" value="RETROVIRUS-RELATED POL POLYPROTEIN FROM TRANSPOSON 412-LIKE PROTEIN-RELATED"/>
    <property type="match status" value="1"/>
</dbReference>
<organism evidence="2 3">
    <name type="scientific">Cordylochernes scorpioides</name>
    <dbReference type="NCBI Taxonomy" id="51811"/>
    <lineage>
        <taxon>Eukaryota</taxon>
        <taxon>Metazoa</taxon>
        <taxon>Ecdysozoa</taxon>
        <taxon>Arthropoda</taxon>
        <taxon>Chelicerata</taxon>
        <taxon>Arachnida</taxon>
        <taxon>Pseudoscorpiones</taxon>
        <taxon>Cheliferoidea</taxon>
        <taxon>Chernetidae</taxon>
        <taxon>Cordylochernes</taxon>
    </lineage>
</organism>
<dbReference type="Proteomes" id="UP001235939">
    <property type="component" value="Chromosome 19"/>
</dbReference>
<keyword evidence="3" id="KW-1185">Reference proteome</keyword>
<dbReference type="EMBL" id="CP092881">
    <property type="protein sequence ID" value="UYV80737.1"/>
    <property type="molecule type" value="Genomic_DNA"/>
</dbReference>
<evidence type="ECO:0000313" key="2">
    <source>
        <dbReference type="EMBL" id="UYV80737.1"/>
    </source>
</evidence>
<accession>A0ABY6LK11</accession>
<feature type="region of interest" description="Disordered" evidence="1">
    <location>
        <begin position="200"/>
        <end position="238"/>
    </location>
</feature>
<reference evidence="2 3" key="1">
    <citation type="submission" date="2022-01" db="EMBL/GenBank/DDBJ databases">
        <title>A chromosomal length assembly of Cordylochernes scorpioides.</title>
        <authorList>
            <person name="Zeh D."/>
            <person name="Zeh J."/>
        </authorList>
    </citation>
    <scope>NUCLEOTIDE SEQUENCE [LARGE SCALE GENOMIC DNA]</scope>
    <source>
        <strain evidence="2">IN4F17</strain>
        <tissue evidence="2">Whole Body</tissue>
    </source>
</reference>